<organism evidence="2 3">
    <name type="scientific">Pedobacter gandavensis</name>
    <dbReference type="NCBI Taxonomy" id="2679963"/>
    <lineage>
        <taxon>Bacteria</taxon>
        <taxon>Pseudomonadati</taxon>
        <taxon>Bacteroidota</taxon>
        <taxon>Sphingobacteriia</taxon>
        <taxon>Sphingobacteriales</taxon>
        <taxon>Sphingobacteriaceae</taxon>
        <taxon>Pedobacter</taxon>
    </lineage>
</organism>
<keyword evidence="1" id="KW-0732">Signal</keyword>
<accession>A0ABR6EXP4</accession>
<name>A0ABR6EXP4_9SPHI</name>
<reference evidence="2 3" key="1">
    <citation type="submission" date="2019-11" db="EMBL/GenBank/DDBJ databases">
        <title>Description of Pedobacter sp. LMG 31462T.</title>
        <authorList>
            <person name="Carlier A."/>
            <person name="Qi S."/>
            <person name="Vandamme P."/>
        </authorList>
    </citation>
    <scope>NUCLEOTIDE SEQUENCE [LARGE SCALE GENOMIC DNA]</scope>
    <source>
        <strain evidence="2 3">LMG 31462</strain>
    </source>
</reference>
<evidence type="ECO:0000256" key="1">
    <source>
        <dbReference type="SAM" id="SignalP"/>
    </source>
</evidence>
<dbReference type="InterPro" id="IPR008969">
    <property type="entry name" value="CarboxyPept-like_regulatory"/>
</dbReference>
<protein>
    <recommendedName>
        <fullName evidence="4">Carboxypeptidase regulatory-like domain-containing protein</fullName>
    </recommendedName>
</protein>
<dbReference type="RefSeq" id="WP_182957338.1">
    <property type="nucleotide sequence ID" value="NZ_WNXC01000003.1"/>
</dbReference>
<comment type="caution">
    <text evidence="2">The sequence shown here is derived from an EMBL/GenBank/DDBJ whole genome shotgun (WGS) entry which is preliminary data.</text>
</comment>
<keyword evidence="3" id="KW-1185">Reference proteome</keyword>
<dbReference type="EMBL" id="WNXC01000003">
    <property type="protein sequence ID" value="MBB2149594.1"/>
    <property type="molecule type" value="Genomic_DNA"/>
</dbReference>
<proteinExistence type="predicted"/>
<feature type="signal peptide" evidence="1">
    <location>
        <begin position="1"/>
        <end position="19"/>
    </location>
</feature>
<dbReference type="SUPFAM" id="SSF49464">
    <property type="entry name" value="Carboxypeptidase regulatory domain-like"/>
    <property type="match status" value="1"/>
</dbReference>
<gene>
    <name evidence="2" type="ORF">GM920_11840</name>
</gene>
<feature type="chain" id="PRO_5046933732" description="Carboxypeptidase regulatory-like domain-containing protein" evidence="1">
    <location>
        <begin position="20"/>
        <end position="241"/>
    </location>
</feature>
<evidence type="ECO:0000313" key="2">
    <source>
        <dbReference type="EMBL" id="MBB2149594.1"/>
    </source>
</evidence>
<sequence length="241" mass="27466">MVKYLFLFFVSIAPLGLWAQSSITGAVYDFDNKSFPMQDVLVRNLDNKKSIKTKAAGQFSLPAKVGDLIEFSHPGFHTDTLYLIDLKPKIIYLPVIANELKGVEIKGAKVNPDVLVDGTGKPVKRIMTDGLEGKKNTDKAGGLIVNLGYGKMKREREKIRFLEERDAYETEIRNNFNEKTITELVKLDGQELKDFIVMFRPNVALVMSERPFNYKYYIAKAYNTWKKLPADQRKLPPMPKL</sequence>
<evidence type="ECO:0008006" key="4">
    <source>
        <dbReference type="Google" id="ProtNLM"/>
    </source>
</evidence>
<evidence type="ECO:0000313" key="3">
    <source>
        <dbReference type="Proteomes" id="UP000636110"/>
    </source>
</evidence>
<dbReference type="Proteomes" id="UP000636110">
    <property type="component" value="Unassembled WGS sequence"/>
</dbReference>